<dbReference type="FunFam" id="3.40.640.10:FF:000084">
    <property type="entry name" value="IscS-like cysteine desulfurase"/>
    <property type="match status" value="1"/>
</dbReference>
<dbReference type="InterPro" id="IPR015424">
    <property type="entry name" value="PyrdxlP-dep_Trfase"/>
</dbReference>
<gene>
    <name evidence="10" type="ORF">SFRA_017485</name>
</gene>
<organism evidence="10 11">
    <name type="scientific">Streptomyces xinghaiensis</name>
    <dbReference type="NCBI Taxonomy" id="1038928"/>
    <lineage>
        <taxon>Bacteria</taxon>
        <taxon>Bacillati</taxon>
        <taxon>Actinomycetota</taxon>
        <taxon>Actinomycetes</taxon>
        <taxon>Kitasatosporales</taxon>
        <taxon>Streptomycetaceae</taxon>
        <taxon>Streptomyces</taxon>
    </lineage>
</organism>
<evidence type="ECO:0000256" key="5">
    <source>
        <dbReference type="ARBA" id="ARBA00022898"/>
    </source>
</evidence>
<dbReference type="SUPFAM" id="SSF53383">
    <property type="entry name" value="PLP-dependent transferases"/>
    <property type="match status" value="1"/>
</dbReference>
<dbReference type="GO" id="GO:0031071">
    <property type="term" value="F:cysteine desulfurase activity"/>
    <property type="evidence" value="ECO:0007669"/>
    <property type="project" value="UniProtKB-EC"/>
</dbReference>
<keyword evidence="3" id="KW-0808">Transferase</keyword>
<comment type="catalytic activity">
    <reaction evidence="8">
        <text>(sulfur carrier)-H + L-cysteine = (sulfur carrier)-SH + L-alanine</text>
        <dbReference type="Rhea" id="RHEA:43892"/>
        <dbReference type="Rhea" id="RHEA-COMP:14737"/>
        <dbReference type="Rhea" id="RHEA-COMP:14739"/>
        <dbReference type="ChEBI" id="CHEBI:29917"/>
        <dbReference type="ChEBI" id="CHEBI:35235"/>
        <dbReference type="ChEBI" id="CHEBI:57972"/>
        <dbReference type="ChEBI" id="CHEBI:64428"/>
        <dbReference type="EC" id="2.8.1.7"/>
    </reaction>
</comment>
<dbReference type="InterPro" id="IPR015421">
    <property type="entry name" value="PyrdxlP-dep_Trfase_major"/>
</dbReference>
<comment type="cofactor">
    <cofactor evidence="1">
        <name>pyridoxal 5'-phosphate</name>
        <dbReference type="ChEBI" id="CHEBI:597326"/>
    </cofactor>
</comment>
<dbReference type="Gene3D" id="1.10.260.50">
    <property type="match status" value="1"/>
</dbReference>
<keyword evidence="5" id="KW-0663">Pyridoxal phosphate</keyword>
<dbReference type="PIRSF" id="PIRSF005572">
    <property type="entry name" value="NifS"/>
    <property type="match status" value="1"/>
</dbReference>
<name>A0A3R7LNR8_9ACTN</name>
<evidence type="ECO:0000256" key="1">
    <source>
        <dbReference type="ARBA" id="ARBA00001933"/>
    </source>
</evidence>
<dbReference type="Gene3D" id="3.40.640.10">
    <property type="entry name" value="Type I PLP-dependent aspartate aminotransferase-like (Major domain)"/>
    <property type="match status" value="1"/>
</dbReference>
<evidence type="ECO:0000256" key="4">
    <source>
        <dbReference type="ARBA" id="ARBA00022723"/>
    </source>
</evidence>
<evidence type="ECO:0000256" key="8">
    <source>
        <dbReference type="ARBA" id="ARBA00050776"/>
    </source>
</evidence>
<feature type="domain" description="Aminotransferase class V" evidence="9">
    <location>
        <begin position="6"/>
        <end position="367"/>
    </location>
</feature>
<dbReference type="EMBL" id="JNAD02000008">
    <property type="protein sequence ID" value="RKM94295.1"/>
    <property type="molecule type" value="Genomic_DNA"/>
</dbReference>
<dbReference type="PANTHER" id="PTHR11601:SF34">
    <property type="entry name" value="CYSTEINE DESULFURASE"/>
    <property type="match status" value="1"/>
</dbReference>
<dbReference type="GO" id="GO:0046872">
    <property type="term" value="F:metal ion binding"/>
    <property type="evidence" value="ECO:0007669"/>
    <property type="project" value="UniProtKB-KW"/>
</dbReference>
<dbReference type="InterPro" id="IPR000192">
    <property type="entry name" value="Aminotrans_V_dom"/>
</dbReference>
<dbReference type="InterPro" id="IPR015422">
    <property type="entry name" value="PyrdxlP-dep_Trfase_small"/>
</dbReference>
<dbReference type="InterPro" id="IPR016454">
    <property type="entry name" value="Cysteine_dSase"/>
</dbReference>
<comment type="similarity">
    <text evidence="2">Belongs to the class-V pyridoxal-phosphate-dependent aminotransferase family. NifS/IscS subfamily.</text>
</comment>
<keyword evidence="6" id="KW-0408">Iron</keyword>
<sequence length="383" mass="39327">MNDRPVYLDHQATTPVDPRVVEAMLPYLTSEFGNPSSSHAYGRTAAAAVATARTRVAALIGAAGPDEIVFTSSGTESNHLALTGAAQALRAAGRGDHIVTTAIEHPATQATCDRLAGDGFRVTRLPVGPDGRLDPAGLVHAVGPDTVLVSVMHANNEIGTLQPLPELAAVTRERGILLHTDAAQSPATVAVDVDALGVDLLTLVGHKMYAPKGVGALYIRRGTPALRPQLVGGGQEHGLRAATENVPGIVALGAAAEIARTEHATDAARIRALRDRLLGALTTALPGLRLNGSSRHRLPGNLSLTFPSHTADRLMTATPGLAFSAGSACHSGGTAPSPVLTAIGLTPDEAARTVRLGIGRHTTGADITTAAELLVTATTPVRP</sequence>
<dbReference type="GO" id="GO:0051536">
    <property type="term" value="F:iron-sulfur cluster binding"/>
    <property type="evidence" value="ECO:0007669"/>
    <property type="project" value="UniProtKB-KW"/>
</dbReference>
<dbReference type="OrthoDB" id="9808002at2"/>
<dbReference type="Proteomes" id="UP000028058">
    <property type="component" value="Unassembled WGS sequence"/>
</dbReference>
<proteinExistence type="inferred from homology"/>
<evidence type="ECO:0000313" key="10">
    <source>
        <dbReference type="EMBL" id="RKM94295.1"/>
    </source>
</evidence>
<evidence type="ECO:0000259" key="9">
    <source>
        <dbReference type="Pfam" id="PF00266"/>
    </source>
</evidence>
<dbReference type="PANTHER" id="PTHR11601">
    <property type="entry name" value="CYSTEINE DESULFURYLASE FAMILY MEMBER"/>
    <property type="match status" value="1"/>
</dbReference>
<reference evidence="10 11" key="1">
    <citation type="journal article" date="2014" name="Genome Announc.">
        <title>Draft Genome Sequence of Streptomyces fradiae ATCC 19609, a Strain Highly Sensitive to Antibiotics.</title>
        <authorList>
            <person name="Bekker O.B."/>
            <person name="Klimina K.M."/>
            <person name="Vatlin A.A."/>
            <person name="Zakharevich N.V."/>
            <person name="Kasianov A.S."/>
            <person name="Danilenko V.N."/>
        </authorList>
    </citation>
    <scope>NUCLEOTIDE SEQUENCE [LARGE SCALE GENOMIC DNA]</scope>
    <source>
        <strain evidence="10 11">ATCC 19609</strain>
    </source>
</reference>
<keyword evidence="4" id="KW-0479">Metal-binding</keyword>
<evidence type="ECO:0000256" key="2">
    <source>
        <dbReference type="ARBA" id="ARBA00006490"/>
    </source>
</evidence>
<keyword evidence="11" id="KW-1185">Reference proteome</keyword>
<dbReference type="RefSeq" id="WP_043470885.1">
    <property type="nucleotide sequence ID" value="NZ_JBFACB010000008.1"/>
</dbReference>
<evidence type="ECO:0000256" key="3">
    <source>
        <dbReference type="ARBA" id="ARBA00022679"/>
    </source>
</evidence>
<dbReference type="Gene3D" id="3.90.1150.10">
    <property type="entry name" value="Aspartate Aminotransferase, domain 1"/>
    <property type="match status" value="1"/>
</dbReference>
<dbReference type="AlphaFoldDB" id="A0A3R7LNR8"/>
<keyword evidence="7" id="KW-0411">Iron-sulfur</keyword>
<accession>A0A3R7LNR8</accession>
<evidence type="ECO:0000256" key="7">
    <source>
        <dbReference type="ARBA" id="ARBA00023014"/>
    </source>
</evidence>
<evidence type="ECO:0000313" key="11">
    <source>
        <dbReference type="Proteomes" id="UP000028058"/>
    </source>
</evidence>
<dbReference type="Pfam" id="PF00266">
    <property type="entry name" value="Aminotran_5"/>
    <property type="match status" value="1"/>
</dbReference>
<protein>
    <submittedName>
        <fullName evidence="10">Cysteine desulfurase</fullName>
    </submittedName>
</protein>
<comment type="caution">
    <text evidence="10">The sequence shown here is derived from an EMBL/GenBank/DDBJ whole genome shotgun (WGS) entry which is preliminary data.</text>
</comment>
<evidence type="ECO:0000256" key="6">
    <source>
        <dbReference type="ARBA" id="ARBA00023004"/>
    </source>
</evidence>